<keyword evidence="2" id="KW-1185">Reference proteome</keyword>
<name>A0A5E4MZE3_9HEMI</name>
<reference evidence="1 2" key="1">
    <citation type="submission" date="2019-08" db="EMBL/GenBank/DDBJ databases">
        <authorList>
            <person name="Alioto T."/>
            <person name="Alioto T."/>
            <person name="Gomez Garrido J."/>
        </authorList>
    </citation>
    <scope>NUCLEOTIDE SEQUENCE [LARGE SCALE GENOMIC DNA]</scope>
</reference>
<gene>
    <name evidence="1" type="ORF">CINCED_3A005443</name>
</gene>
<sequence>MFPHQSKINSTTYGRTTTGTNYSKQSLYNNRVDLYGPMFLKTWCLEVPIHRSVHLFQDSGSSPGAGQRPIDNSKQRKFQTLFNIVLHMTAPDALVHIFTFHMKYWGIFSANFYISHTRTLSVSSR</sequence>
<protein>
    <submittedName>
        <fullName evidence="1">Uncharacterized protein</fullName>
    </submittedName>
</protein>
<dbReference type="Proteomes" id="UP000325440">
    <property type="component" value="Unassembled WGS sequence"/>
</dbReference>
<organism evidence="1 2">
    <name type="scientific">Cinara cedri</name>
    <dbReference type="NCBI Taxonomy" id="506608"/>
    <lineage>
        <taxon>Eukaryota</taxon>
        <taxon>Metazoa</taxon>
        <taxon>Ecdysozoa</taxon>
        <taxon>Arthropoda</taxon>
        <taxon>Hexapoda</taxon>
        <taxon>Insecta</taxon>
        <taxon>Pterygota</taxon>
        <taxon>Neoptera</taxon>
        <taxon>Paraneoptera</taxon>
        <taxon>Hemiptera</taxon>
        <taxon>Sternorrhyncha</taxon>
        <taxon>Aphidomorpha</taxon>
        <taxon>Aphidoidea</taxon>
        <taxon>Aphididae</taxon>
        <taxon>Lachninae</taxon>
        <taxon>Cinara</taxon>
    </lineage>
</organism>
<evidence type="ECO:0000313" key="1">
    <source>
        <dbReference type="EMBL" id="VVC36117.1"/>
    </source>
</evidence>
<proteinExistence type="predicted"/>
<dbReference type="AlphaFoldDB" id="A0A5E4MZE3"/>
<evidence type="ECO:0000313" key="2">
    <source>
        <dbReference type="Proteomes" id="UP000325440"/>
    </source>
</evidence>
<accession>A0A5E4MZE3</accession>
<dbReference type="EMBL" id="CABPRJ010001430">
    <property type="protein sequence ID" value="VVC36117.1"/>
    <property type="molecule type" value="Genomic_DNA"/>
</dbReference>